<sequence>MLKKNKMFQVLMAAAVVTSVLAGGTAEAASAAKSSSAGQAAKMTSPKLKAVKVELSVNGASVSVNAVQLNQAYLVAVSDIVKAFGASASAAKGIVTIKDATGSRVVQLQAGVKSYKVNGEAAAFTNAPLLQDGKTYVEIQSLVEALGGEWIAGSGQTQQVLTVQRAEGSYSSVRWNAQGQIIASRDDAESAQIVKLDPASYGSTVISTDEYAAELAVSPNGQWGAYTNNAGQLYLMNLASGLSQKLGSDTSVKTDLTWSADNSRIYFIQGDKQEKISYMNVGDGKVTEVLADKVENKSDVSLSADGKRLVYIVNVTGVASSDKDSTEESLSIDYSGAGQQLYSLDLTDKEAKPVQLTTGKDNKLYPVALDGGKAAYLSADPDSVAAKDVIKVIGPGSSVQDLPSIIDVTVIAAGPSGTLAAAGIAADGSTKVLKIDSGSQAQLYSTSGTVSELAVSADGSRIALIEDGRIVVITGGKTIQLTK</sequence>
<dbReference type="InterPro" id="IPR011042">
    <property type="entry name" value="6-blade_b-propeller_TolB-like"/>
</dbReference>
<protein>
    <recommendedName>
        <fullName evidence="2">Copper amine oxidase-like N-terminal domain-containing protein</fullName>
    </recommendedName>
</protein>
<dbReference type="SUPFAM" id="SSF55383">
    <property type="entry name" value="Copper amine oxidase, domain N"/>
    <property type="match status" value="1"/>
</dbReference>
<dbReference type="Proteomes" id="UP000187172">
    <property type="component" value="Unassembled WGS sequence"/>
</dbReference>
<dbReference type="AlphaFoldDB" id="A0A1R1EEZ1"/>
<evidence type="ECO:0000259" key="2">
    <source>
        <dbReference type="Pfam" id="PF07833"/>
    </source>
</evidence>
<comment type="caution">
    <text evidence="3">The sequence shown here is derived from an EMBL/GenBank/DDBJ whole genome shotgun (WGS) entry which is preliminary data.</text>
</comment>
<dbReference type="InterPro" id="IPR012854">
    <property type="entry name" value="Cu_amine_oxidase-like_N"/>
</dbReference>
<feature type="chain" id="PRO_5039609450" description="Copper amine oxidase-like N-terminal domain-containing protein" evidence="1">
    <location>
        <begin position="23"/>
        <end position="483"/>
    </location>
</feature>
<dbReference type="PANTHER" id="PTHR36842:SF1">
    <property type="entry name" value="PROTEIN TOLB"/>
    <property type="match status" value="1"/>
</dbReference>
<accession>A0A1R1EEZ1</accession>
<evidence type="ECO:0000313" key="4">
    <source>
        <dbReference type="Proteomes" id="UP000187172"/>
    </source>
</evidence>
<dbReference type="PANTHER" id="PTHR36842">
    <property type="entry name" value="PROTEIN TOLB HOMOLOG"/>
    <property type="match status" value="1"/>
</dbReference>
<feature type="domain" description="Copper amine oxidase-like N-terminal" evidence="2">
    <location>
        <begin position="57"/>
        <end position="149"/>
    </location>
</feature>
<dbReference type="Pfam" id="PF07833">
    <property type="entry name" value="Cu_amine_oxidN1"/>
    <property type="match status" value="1"/>
</dbReference>
<dbReference type="Gene3D" id="2.120.10.30">
    <property type="entry name" value="TolB, C-terminal domain"/>
    <property type="match status" value="1"/>
</dbReference>
<dbReference type="SUPFAM" id="SSF69322">
    <property type="entry name" value="Tricorn protease domain 2"/>
    <property type="match status" value="1"/>
</dbReference>
<proteinExistence type="predicted"/>
<dbReference type="InterPro" id="IPR036582">
    <property type="entry name" value="Mao_N_sf"/>
</dbReference>
<dbReference type="Gene3D" id="3.30.457.10">
    <property type="entry name" value="Copper amine oxidase-like, N-terminal domain"/>
    <property type="match status" value="1"/>
</dbReference>
<gene>
    <name evidence="3" type="ORF">BK138_27605</name>
</gene>
<dbReference type="STRING" id="297318.BK138_27605"/>
<keyword evidence="1" id="KW-0732">Signal</keyword>
<organism evidence="3 4">
    <name type="scientific">Paenibacillus rhizosphaerae</name>
    <dbReference type="NCBI Taxonomy" id="297318"/>
    <lineage>
        <taxon>Bacteria</taxon>
        <taxon>Bacillati</taxon>
        <taxon>Bacillota</taxon>
        <taxon>Bacilli</taxon>
        <taxon>Bacillales</taxon>
        <taxon>Paenibacillaceae</taxon>
        <taxon>Paenibacillus</taxon>
    </lineage>
</organism>
<dbReference type="EMBL" id="MRTP01000011">
    <property type="protein sequence ID" value="OMF50376.1"/>
    <property type="molecule type" value="Genomic_DNA"/>
</dbReference>
<reference evidence="3 4" key="1">
    <citation type="submission" date="2016-11" db="EMBL/GenBank/DDBJ databases">
        <title>Paenibacillus species isolates.</title>
        <authorList>
            <person name="Beno S.M."/>
        </authorList>
    </citation>
    <scope>NUCLEOTIDE SEQUENCE [LARGE SCALE GENOMIC DNA]</scope>
    <source>
        <strain evidence="3 4">FSL R5-0378</strain>
    </source>
</reference>
<feature type="signal peptide" evidence="1">
    <location>
        <begin position="1"/>
        <end position="22"/>
    </location>
</feature>
<name>A0A1R1EEZ1_9BACL</name>
<keyword evidence="4" id="KW-1185">Reference proteome</keyword>
<evidence type="ECO:0000256" key="1">
    <source>
        <dbReference type="SAM" id="SignalP"/>
    </source>
</evidence>
<dbReference type="RefSeq" id="WP_076174247.1">
    <property type="nucleotide sequence ID" value="NZ_MRTP01000011.1"/>
</dbReference>
<evidence type="ECO:0000313" key="3">
    <source>
        <dbReference type="EMBL" id="OMF50376.1"/>
    </source>
</evidence>